<dbReference type="Gene3D" id="3.50.50.60">
    <property type="entry name" value="FAD/NAD(P)-binding domain"/>
    <property type="match status" value="1"/>
</dbReference>
<organism evidence="1 2">
    <name type="scientific">Parathielavia hyrcaniae</name>
    <dbReference type="NCBI Taxonomy" id="113614"/>
    <lineage>
        <taxon>Eukaryota</taxon>
        <taxon>Fungi</taxon>
        <taxon>Dikarya</taxon>
        <taxon>Ascomycota</taxon>
        <taxon>Pezizomycotina</taxon>
        <taxon>Sordariomycetes</taxon>
        <taxon>Sordariomycetidae</taxon>
        <taxon>Sordariales</taxon>
        <taxon>Chaetomiaceae</taxon>
        <taxon>Parathielavia</taxon>
    </lineage>
</organism>
<evidence type="ECO:0000313" key="2">
    <source>
        <dbReference type="Proteomes" id="UP001305647"/>
    </source>
</evidence>
<dbReference type="AlphaFoldDB" id="A0AAN6PVC1"/>
<accession>A0AAN6PVC1</accession>
<proteinExistence type="predicted"/>
<protein>
    <submittedName>
        <fullName evidence="1">Uncharacterized protein</fullName>
    </submittedName>
</protein>
<comment type="caution">
    <text evidence="1">The sequence shown here is derived from an EMBL/GenBank/DDBJ whole genome shotgun (WGS) entry which is preliminary data.</text>
</comment>
<reference evidence="1" key="1">
    <citation type="journal article" date="2023" name="Mol. Phylogenet. Evol.">
        <title>Genome-scale phylogeny and comparative genomics of the fungal order Sordariales.</title>
        <authorList>
            <person name="Hensen N."/>
            <person name="Bonometti L."/>
            <person name="Westerberg I."/>
            <person name="Brannstrom I.O."/>
            <person name="Guillou S."/>
            <person name="Cros-Aarteil S."/>
            <person name="Calhoun S."/>
            <person name="Haridas S."/>
            <person name="Kuo A."/>
            <person name="Mondo S."/>
            <person name="Pangilinan J."/>
            <person name="Riley R."/>
            <person name="LaButti K."/>
            <person name="Andreopoulos B."/>
            <person name="Lipzen A."/>
            <person name="Chen C."/>
            <person name="Yan M."/>
            <person name="Daum C."/>
            <person name="Ng V."/>
            <person name="Clum A."/>
            <person name="Steindorff A."/>
            <person name="Ohm R.A."/>
            <person name="Martin F."/>
            <person name="Silar P."/>
            <person name="Natvig D.O."/>
            <person name="Lalanne C."/>
            <person name="Gautier V."/>
            <person name="Ament-Velasquez S.L."/>
            <person name="Kruys A."/>
            <person name="Hutchinson M.I."/>
            <person name="Powell A.J."/>
            <person name="Barry K."/>
            <person name="Miller A.N."/>
            <person name="Grigoriev I.V."/>
            <person name="Debuchy R."/>
            <person name="Gladieux P."/>
            <person name="Hiltunen Thoren M."/>
            <person name="Johannesson H."/>
        </authorList>
    </citation>
    <scope>NUCLEOTIDE SEQUENCE</scope>
    <source>
        <strain evidence="1">CBS 757.83</strain>
    </source>
</reference>
<gene>
    <name evidence="1" type="ORF">N658DRAFT_543529</name>
</gene>
<reference evidence="1" key="2">
    <citation type="submission" date="2023-05" db="EMBL/GenBank/DDBJ databases">
        <authorList>
            <consortium name="Lawrence Berkeley National Laboratory"/>
            <person name="Steindorff A."/>
            <person name="Hensen N."/>
            <person name="Bonometti L."/>
            <person name="Westerberg I."/>
            <person name="Brannstrom I.O."/>
            <person name="Guillou S."/>
            <person name="Cros-Aarteil S."/>
            <person name="Calhoun S."/>
            <person name="Haridas S."/>
            <person name="Kuo A."/>
            <person name="Mondo S."/>
            <person name="Pangilinan J."/>
            <person name="Riley R."/>
            <person name="Labutti K."/>
            <person name="Andreopoulos B."/>
            <person name="Lipzen A."/>
            <person name="Chen C."/>
            <person name="Yanf M."/>
            <person name="Daum C."/>
            <person name="Ng V."/>
            <person name="Clum A."/>
            <person name="Ohm R."/>
            <person name="Martin F."/>
            <person name="Silar P."/>
            <person name="Natvig D."/>
            <person name="Lalanne C."/>
            <person name="Gautier V."/>
            <person name="Ament-Velasquez S.L."/>
            <person name="Kruys A."/>
            <person name="Hutchinson M.I."/>
            <person name="Powell A.J."/>
            <person name="Barry K."/>
            <person name="Miller A.N."/>
            <person name="Grigoriev I.V."/>
            <person name="Debuchy R."/>
            <person name="Gladieux P."/>
            <person name="Thoren M.H."/>
            <person name="Johannesson H."/>
        </authorList>
    </citation>
    <scope>NUCLEOTIDE SEQUENCE</scope>
    <source>
        <strain evidence="1">CBS 757.83</strain>
    </source>
</reference>
<evidence type="ECO:0000313" key="1">
    <source>
        <dbReference type="EMBL" id="KAK4098642.1"/>
    </source>
</evidence>
<sequence length="75" mass="8355">MGGTVFDERAQVLWSELGGELRPIQWQREAGRTRGGISGDKNLGRSSMLERVLFGRITGGQPRRLRPLMLTGMRG</sequence>
<dbReference type="InterPro" id="IPR036188">
    <property type="entry name" value="FAD/NAD-bd_sf"/>
</dbReference>
<dbReference type="Proteomes" id="UP001305647">
    <property type="component" value="Unassembled WGS sequence"/>
</dbReference>
<name>A0AAN6PVC1_9PEZI</name>
<dbReference type="EMBL" id="MU863656">
    <property type="protein sequence ID" value="KAK4098642.1"/>
    <property type="molecule type" value="Genomic_DNA"/>
</dbReference>
<keyword evidence="2" id="KW-1185">Reference proteome</keyword>